<organism evidence="6 7">
    <name type="scientific">Calcarius ornatus</name>
    <name type="common">Chestnut-collared longspur</name>
    <dbReference type="NCBI Taxonomy" id="198940"/>
    <lineage>
        <taxon>Eukaryota</taxon>
        <taxon>Metazoa</taxon>
        <taxon>Chordata</taxon>
        <taxon>Craniata</taxon>
        <taxon>Vertebrata</taxon>
        <taxon>Euteleostomi</taxon>
        <taxon>Archelosauria</taxon>
        <taxon>Archosauria</taxon>
        <taxon>Dinosauria</taxon>
        <taxon>Saurischia</taxon>
        <taxon>Theropoda</taxon>
        <taxon>Coelurosauria</taxon>
        <taxon>Aves</taxon>
        <taxon>Neognathae</taxon>
        <taxon>Neoaves</taxon>
        <taxon>Telluraves</taxon>
        <taxon>Australaves</taxon>
        <taxon>Passeriformes</taxon>
        <taxon>Passeroidea</taxon>
        <taxon>Fringillidae</taxon>
        <taxon>Emberizinae</taxon>
        <taxon>Emberizini</taxon>
        <taxon>Calcarius</taxon>
    </lineage>
</organism>
<dbReference type="InterPro" id="IPR052283">
    <property type="entry name" value="GenomicStab_NeuMorph_Reg"/>
</dbReference>
<reference evidence="6" key="1">
    <citation type="submission" date="2019-09" db="EMBL/GenBank/DDBJ databases">
        <title>Bird 10,000 Genomes (B10K) Project - Family phase.</title>
        <authorList>
            <person name="Zhang G."/>
        </authorList>
    </citation>
    <scope>NUCLEOTIDE SEQUENCE</scope>
    <source>
        <strain evidence="6">B10K-DU-015-28</strain>
        <tissue evidence="6">Muscle</tissue>
    </source>
</reference>
<comment type="caution">
    <text evidence="6">The sequence shown here is derived from an EMBL/GenBank/DDBJ whole genome shotgun (WGS) entry which is preliminary data.</text>
</comment>
<evidence type="ECO:0000313" key="6">
    <source>
        <dbReference type="EMBL" id="NXE61164.1"/>
    </source>
</evidence>
<evidence type="ECO:0000256" key="3">
    <source>
        <dbReference type="SAM" id="Coils"/>
    </source>
</evidence>
<dbReference type="Proteomes" id="UP000603627">
    <property type="component" value="Unassembled WGS sequence"/>
</dbReference>
<dbReference type="GO" id="GO:0010569">
    <property type="term" value="P:regulation of double-strand break repair via homologous recombination"/>
    <property type="evidence" value="ECO:0007669"/>
    <property type="project" value="TreeGrafter"/>
</dbReference>
<name>A0A851ZM89_CALOR</name>
<dbReference type="GO" id="GO:0010975">
    <property type="term" value="P:regulation of neuron projection development"/>
    <property type="evidence" value="ECO:0007669"/>
    <property type="project" value="TreeGrafter"/>
</dbReference>
<dbReference type="InterPro" id="IPR057038">
    <property type="entry name" value="FBX41/ZN365_Znf-C2H2"/>
</dbReference>
<keyword evidence="7" id="KW-1185">Reference proteome</keyword>
<feature type="region of interest" description="Disordered" evidence="4">
    <location>
        <begin position="66"/>
        <end position="96"/>
    </location>
</feature>
<dbReference type="AlphaFoldDB" id="A0A851ZM89"/>
<feature type="coiled-coil region" evidence="3">
    <location>
        <begin position="168"/>
        <end position="290"/>
    </location>
</feature>
<evidence type="ECO:0000256" key="1">
    <source>
        <dbReference type="ARBA" id="ARBA00022553"/>
    </source>
</evidence>
<sequence>MQQTARDEGGHPWPEPLGGVSLPFRCPRCGDHTRFRSLSSLRVHLEYSHSFQESSLLARSSLFSPLKDAEPVSPPEPAAQGGSPGSPGGVAAQPAGPYLNLGGASCGSGKGEQPRELAAERPGSYLANYVSAESPGELSKPGLSAADSKASFEAHVREKFNRMVEAVDKTIEKRIDKLTKELSQKTAELLEVRAAFVQLSQKKQEVQRRERALSRQVDVAVEMIAALKQRLSESEEELHRKEEEVVTFNHFLEEAAEKEVRGKARLQHFIENLLQRVDLAERQLEYYQSQQMVCNHTDISEHVAIHPNIDHPDLQEFTDISLNKKPRCLSRGSQHASYNIPDAKPHSFQKGRILLKKTKDEKASLQPVKCFYEPVDCPREIWRAQKKGEPVCSARKVSAKSKMGKKAKPL</sequence>
<dbReference type="PANTHER" id="PTHR15739">
    <property type="entry name" value="ZINC FINGER PROTEIN"/>
    <property type="match status" value="1"/>
</dbReference>
<dbReference type="EMBL" id="WBNL01000072">
    <property type="protein sequence ID" value="NXE61164.1"/>
    <property type="molecule type" value="Genomic_DNA"/>
</dbReference>
<keyword evidence="1" id="KW-0597">Phosphoprotein</keyword>
<protein>
    <submittedName>
        <fullName evidence="6">ZN365 protein</fullName>
    </submittedName>
</protein>
<feature type="non-terminal residue" evidence="6">
    <location>
        <position position="1"/>
    </location>
</feature>
<proteinExistence type="predicted"/>
<feature type="domain" description="FBX41/ZN365 C2H2-type zinc finger" evidence="5">
    <location>
        <begin position="22"/>
        <end position="51"/>
    </location>
</feature>
<feature type="non-terminal residue" evidence="6">
    <location>
        <position position="410"/>
    </location>
</feature>
<evidence type="ECO:0000313" key="7">
    <source>
        <dbReference type="Proteomes" id="UP000603627"/>
    </source>
</evidence>
<evidence type="ECO:0000259" key="5">
    <source>
        <dbReference type="Pfam" id="PF23165"/>
    </source>
</evidence>
<dbReference type="Pfam" id="PF23165">
    <property type="entry name" value="zf-C2H2_FBX41"/>
    <property type="match status" value="1"/>
</dbReference>
<dbReference type="PANTHER" id="PTHR15739:SF2">
    <property type="entry name" value="PROTEIN ZNF365"/>
    <property type="match status" value="1"/>
</dbReference>
<accession>A0A851ZM89</accession>
<gene>
    <name evidence="6" type="primary">Znf365</name>
    <name evidence="6" type="ORF">CALORN_R03488</name>
</gene>
<dbReference type="GO" id="GO:0110026">
    <property type="term" value="P:regulation of DNA strand resection involved in replication fork processing"/>
    <property type="evidence" value="ECO:0007669"/>
    <property type="project" value="TreeGrafter"/>
</dbReference>
<keyword evidence="2 3" id="KW-0175">Coiled coil</keyword>
<evidence type="ECO:0000256" key="4">
    <source>
        <dbReference type="SAM" id="MobiDB-lite"/>
    </source>
</evidence>
<dbReference type="GO" id="GO:0000723">
    <property type="term" value="P:telomere maintenance"/>
    <property type="evidence" value="ECO:0007669"/>
    <property type="project" value="TreeGrafter"/>
</dbReference>
<evidence type="ECO:0000256" key="2">
    <source>
        <dbReference type="ARBA" id="ARBA00023054"/>
    </source>
</evidence>